<evidence type="ECO:0000259" key="5">
    <source>
        <dbReference type="PROSITE" id="PS01124"/>
    </source>
</evidence>
<dbReference type="STRING" id="927083.DB32_005195"/>
<evidence type="ECO:0000313" key="7">
    <source>
        <dbReference type="Proteomes" id="UP000034883"/>
    </source>
</evidence>
<dbReference type="InterPro" id="IPR009057">
    <property type="entry name" value="Homeodomain-like_sf"/>
</dbReference>
<dbReference type="PROSITE" id="PS01124">
    <property type="entry name" value="HTH_ARAC_FAMILY_2"/>
    <property type="match status" value="1"/>
</dbReference>
<evidence type="ECO:0000256" key="4">
    <source>
        <dbReference type="SAM" id="MobiDB-lite"/>
    </source>
</evidence>
<feature type="region of interest" description="Disordered" evidence="4">
    <location>
        <begin position="1"/>
        <end position="25"/>
    </location>
</feature>
<dbReference type="Pfam" id="PF12833">
    <property type="entry name" value="HTH_18"/>
    <property type="match status" value="1"/>
</dbReference>
<dbReference type="AlphaFoldDB" id="A0A0F6W5V2"/>
<keyword evidence="3" id="KW-0804">Transcription</keyword>
<keyword evidence="1" id="KW-0805">Transcription regulation</keyword>
<evidence type="ECO:0000256" key="3">
    <source>
        <dbReference type="ARBA" id="ARBA00023163"/>
    </source>
</evidence>
<dbReference type="EMBL" id="CP011125">
    <property type="protein sequence ID" value="AKF08046.1"/>
    <property type="molecule type" value="Genomic_DNA"/>
</dbReference>
<reference evidence="6 7" key="1">
    <citation type="submission" date="2015-03" db="EMBL/GenBank/DDBJ databases">
        <title>Genome assembly of Sandaracinus amylolyticus DSM 53668.</title>
        <authorList>
            <person name="Sharma G."/>
            <person name="Subramanian S."/>
        </authorList>
    </citation>
    <scope>NUCLEOTIDE SEQUENCE [LARGE SCALE GENOMIC DNA]</scope>
    <source>
        <strain evidence="6 7">DSM 53668</strain>
    </source>
</reference>
<dbReference type="InterPro" id="IPR046532">
    <property type="entry name" value="DUF6597"/>
</dbReference>
<dbReference type="Gene3D" id="1.10.10.60">
    <property type="entry name" value="Homeodomain-like"/>
    <property type="match status" value="1"/>
</dbReference>
<dbReference type="PANTHER" id="PTHR46796:SF15">
    <property type="entry name" value="BLL1074 PROTEIN"/>
    <property type="match status" value="1"/>
</dbReference>
<gene>
    <name evidence="6" type="ORF">DB32_005195</name>
</gene>
<dbReference type="PANTHER" id="PTHR46796">
    <property type="entry name" value="HTH-TYPE TRANSCRIPTIONAL ACTIVATOR RHAS-RELATED"/>
    <property type="match status" value="1"/>
</dbReference>
<dbReference type="InterPro" id="IPR050204">
    <property type="entry name" value="AraC_XylS_family_regulators"/>
</dbReference>
<name>A0A0F6W5V2_9BACT</name>
<accession>A0A0F6W5V2</accession>
<dbReference type="Pfam" id="PF20240">
    <property type="entry name" value="DUF6597"/>
    <property type="match status" value="1"/>
</dbReference>
<proteinExistence type="predicted"/>
<evidence type="ECO:0000256" key="1">
    <source>
        <dbReference type="ARBA" id="ARBA00023015"/>
    </source>
</evidence>
<dbReference type="SMART" id="SM00342">
    <property type="entry name" value="HTH_ARAC"/>
    <property type="match status" value="1"/>
</dbReference>
<sequence>MSERIFVSEDPSAASPPPSESAPYSAWAPSLALRAHVTRIHLCLEPIAAGEEIVERVLPDGTVHLAFTLGDPVPGPRGDDALDAEVHGASTAPVIIRMAGRVEQVGVHLRAGAIGHVLGVPAGELAGERVSLDALWGRAADEARERLAAVPHGRARVAVMEAILGERLRGVDASPHRAALAALQRIVEHGGREKVRDVAAHVGVGERRLEQLFHQHVGLSPKAACRLARFRAALALIRRGHAWSDVVIACGYVDQSHLVHDVRAFTGLTPGALRREFGFLQSAAGA</sequence>
<dbReference type="SUPFAM" id="SSF46689">
    <property type="entry name" value="Homeodomain-like"/>
    <property type="match status" value="1"/>
</dbReference>
<dbReference type="KEGG" id="samy:DB32_005195"/>
<dbReference type="Proteomes" id="UP000034883">
    <property type="component" value="Chromosome"/>
</dbReference>
<dbReference type="RefSeq" id="WP_075098012.1">
    <property type="nucleotide sequence ID" value="NZ_CP011125.1"/>
</dbReference>
<evidence type="ECO:0000256" key="2">
    <source>
        <dbReference type="ARBA" id="ARBA00023125"/>
    </source>
</evidence>
<dbReference type="GO" id="GO:0043565">
    <property type="term" value="F:sequence-specific DNA binding"/>
    <property type="evidence" value="ECO:0007669"/>
    <property type="project" value="InterPro"/>
</dbReference>
<evidence type="ECO:0000313" key="6">
    <source>
        <dbReference type="EMBL" id="AKF08046.1"/>
    </source>
</evidence>
<dbReference type="GO" id="GO:0003700">
    <property type="term" value="F:DNA-binding transcription factor activity"/>
    <property type="evidence" value="ECO:0007669"/>
    <property type="project" value="InterPro"/>
</dbReference>
<keyword evidence="7" id="KW-1185">Reference proteome</keyword>
<organism evidence="6 7">
    <name type="scientific">Sandaracinus amylolyticus</name>
    <dbReference type="NCBI Taxonomy" id="927083"/>
    <lineage>
        <taxon>Bacteria</taxon>
        <taxon>Pseudomonadati</taxon>
        <taxon>Myxococcota</taxon>
        <taxon>Polyangia</taxon>
        <taxon>Polyangiales</taxon>
        <taxon>Sandaracinaceae</taxon>
        <taxon>Sandaracinus</taxon>
    </lineage>
</organism>
<keyword evidence="2" id="KW-0238">DNA-binding</keyword>
<dbReference type="OrthoDB" id="112032at2"/>
<feature type="domain" description="HTH araC/xylS-type" evidence="5">
    <location>
        <begin position="177"/>
        <end position="276"/>
    </location>
</feature>
<protein>
    <submittedName>
        <fullName evidence="6">Transcriptional regulator, AraC family protein</fullName>
    </submittedName>
</protein>
<dbReference type="InterPro" id="IPR018060">
    <property type="entry name" value="HTH_AraC"/>
</dbReference>